<feature type="compositionally biased region" description="Low complexity" evidence="1">
    <location>
        <begin position="470"/>
        <end position="482"/>
    </location>
</feature>
<dbReference type="PANTHER" id="PTHR46411">
    <property type="entry name" value="FAMILY ATPASE, PUTATIVE-RELATED"/>
    <property type="match status" value="1"/>
</dbReference>
<dbReference type="InterPro" id="IPR027417">
    <property type="entry name" value="P-loop_NTPase"/>
</dbReference>
<feature type="domain" description="AAA+ ATPase" evidence="2">
    <location>
        <begin position="927"/>
        <end position="1056"/>
    </location>
</feature>
<reference evidence="3 4" key="1">
    <citation type="submission" date="2024-09" db="EMBL/GenBank/DDBJ databases">
        <title>Chromosome-scale assembly of Riccia fluitans.</title>
        <authorList>
            <person name="Paukszto L."/>
            <person name="Sawicki J."/>
            <person name="Karawczyk K."/>
            <person name="Piernik-Szablinska J."/>
            <person name="Szczecinska M."/>
            <person name="Mazdziarz M."/>
        </authorList>
    </citation>
    <scope>NUCLEOTIDE SEQUENCE [LARGE SCALE GENOMIC DNA]</scope>
    <source>
        <strain evidence="3">Rf_01</strain>
        <tissue evidence="3">Aerial parts of the thallus</tissue>
    </source>
</reference>
<proteinExistence type="predicted"/>
<organism evidence="3 4">
    <name type="scientific">Riccia fluitans</name>
    <dbReference type="NCBI Taxonomy" id="41844"/>
    <lineage>
        <taxon>Eukaryota</taxon>
        <taxon>Viridiplantae</taxon>
        <taxon>Streptophyta</taxon>
        <taxon>Embryophyta</taxon>
        <taxon>Marchantiophyta</taxon>
        <taxon>Marchantiopsida</taxon>
        <taxon>Marchantiidae</taxon>
        <taxon>Marchantiales</taxon>
        <taxon>Ricciaceae</taxon>
        <taxon>Riccia</taxon>
    </lineage>
</organism>
<protein>
    <recommendedName>
        <fullName evidence="2">AAA+ ATPase domain-containing protein</fullName>
    </recommendedName>
</protein>
<name>A0ABD1Y606_9MARC</name>
<evidence type="ECO:0000313" key="4">
    <source>
        <dbReference type="Proteomes" id="UP001605036"/>
    </source>
</evidence>
<feature type="region of interest" description="Disordered" evidence="1">
    <location>
        <begin position="447"/>
        <end position="520"/>
    </location>
</feature>
<dbReference type="AlphaFoldDB" id="A0ABD1Y606"/>
<accession>A0ABD1Y606</accession>
<evidence type="ECO:0000313" key="3">
    <source>
        <dbReference type="EMBL" id="KAL2622198.1"/>
    </source>
</evidence>
<evidence type="ECO:0000256" key="1">
    <source>
        <dbReference type="SAM" id="MobiDB-lite"/>
    </source>
</evidence>
<gene>
    <name evidence="3" type="ORF">R1flu_002403</name>
</gene>
<feature type="region of interest" description="Disordered" evidence="1">
    <location>
        <begin position="98"/>
        <end position="123"/>
    </location>
</feature>
<dbReference type="InterPro" id="IPR003593">
    <property type="entry name" value="AAA+_ATPase"/>
</dbReference>
<evidence type="ECO:0000259" key="2">
    <source>
        <dbReference type="SMART" id="SM00382"/>
    </source>
</evidence>
<dbReference type="InterPro" id="IPR054289">
    <property type="entry name" value="DUF7025"/>
</dbReference>
<feature type="compositionally biased region" description="Pro residues" evidence="1">
    <location>
        <begin position="460"/>
        <end position="469"/>
    </location>
</feature>
<dbReference type="InterPro" id="IPR003959">
    <property type="entry name" value="ATPase_AAA_core"/>
</dbReference>
<comment type="caution">
    <text evidence="3">The sequence shown here is derived from an EMBL/GenBank/DDBJ whole genome shotgun (WGS) entry which is preliminary data.</text>
</comment>
<dbReference type="PANTHER" id="PTHR46411:SF3">
    <property type="entry name" value="AAA+ ATPASE DOMAIN-CONTAINING PROTEIN"/>
    <property type="match status" value="1"/>
</dbReference>
<dbReference type="Gene3D" id="3.40.50.300">
    <property type="entry name" value="P-loop containing nucleotide triphosphate hydrolases"/>
    <property type="match status" value="1"/>
</dbReference>
<dbReference type="EMBL" id="JBHFFA010000006">
    <property type="protein sequence ID" value="KAL2622198.1"/>
    <property type="molecule type" value="Genomic_DNA"/>
</dbReference>
<dbReference type="Pfam" id="PF22942">
    <property type="entry name" value="DUF7025"/>
    <property type="match status" value="1"/>
</dbReference>
<dbReference type="Proteomes" id="UP001605036">
    <property type="component" value="Unassembled WGS sequence"/>
</dbReference>
<keyword evidence="4" id="KW-1185">Reference proteome</keyword>
<dbReference type="SUPFAM" id="SSF52540">
    <property type="entry name" value="P-loop containing nucleoside triphosphate hydrolases"/>
    <property type="match status" value="1"/>
</dbReference>
<sequence>MESGKESEMKSVWRVANLANDVLSSTVVGAFCLHVADDWFLKTAVAVLLAFLWKRYFLNWSNDRIAQSYGTIAANQLLALNKLVIKYWEGVTTNSKPKSTCNAEKDAGADGSPTAAAVTSPVEDKEEHADISEGFSTPVLAEPLDDKFQRRALISLSLSLKLVIGDVWPVIEKARKLRTFDQGGAADVEVVNLIQGSKRIIQTHVVLRPDLIENLKNLVTELAKVDKDCTLQLDGCLIFKNTENGVKLLKLDDISVPMITHAESAAGVLSFIKGLHLEGAVLKATASKQLRAVVLRITGGEKSPGGLEILRCMEPLPLRSSEEVFVHASKRVKVDGQYLDVVSAAASIQDVQLRIVIRDWIPVAILIISVANGIWRLVGPSILSLKFNYTGCAWIVPGLGICLLQLLPSRVEECIKQGIKNLIRAILSFFEYLEAIRSESKLSSGAISAATSKSRRSSSSPPPPPPPATATPTAAAPPSVTKPEPPPPDAKPATPEKPITDPDWQWPSFEEYTESKNGPSKLKERVVVSEGNNSPFQVVYKRTRNQQWSDVVSISLNSSVLVRVIQKLLPHKKDLQYVDKPSVLGKELCLVMKQFLEYQVSAEDLDPPDISSSGGGEGAVVELETAQLHVQHLIRFMKKEYHDVTVRVERMRKDKTVLWDMLWAFFPPGAKVGYSCRISREQLFALVKSANFNYNPFRKHWKFDVVLDVYDYNGQSYRKCNITKGIDEYEGELEFHKLEVFPLEFSEVADTLEETCLANGRKFCSYVMKQNFLYMHYRGPLVHYRKENGCWGLFSCNADGRVMIDLASYAKMNPNCPMGNAQPLTGVLQGNQVTTCDISNDTNLVYAPAIVYGFSFSQKQWGMFAVSGFSEITFNSSAFGNLVMHADEKTLMYDLISQHLSTYDSEQLKSSVDSEPRGVRIDPITNKGEGCIFLCYGPPGTGKTLTAESIAEKLERPLWSLSVSELGTTASTLEATLVKVLDIAASWRAVLLLDEADVYLESRRTSDVFRNAMTGVFLRLLEYYRGVLFLTTNRVTTFDEAFLSRISMFVNYKKLEMAQREMVWRKLLARAQIPDVTDLFVTELAEVDLNGRSIRNVIQTAYTLAKSRGEEFVADHIKSVLKVTATSLDVLRNCTGHVSDLSYFM</sequence>
<dbReference type="SMART" id="SM00382">
    <property type="entry name" value="AAA"/>
    <property type="match status" value="1"/>
</dbReference>
<dbReference type="Pfam" id="PF00004">
    <property type="entry name" value="AAA"/>
    <property type="match status" value="1"/>
</dbReference>